<proteinExistence type="predicted"/>
<dbReference type="AlphaFoldDB" id="G9WK12"/>
<accession>G9WK12</accession>
<dbReference type="InterPro" id="IPR032675">
    <property type="entry name" value="LRR_dom_sf"/>
</dbReference>
<dbReference type="STRING" id="796943.HMPREF9625_00052"/>
<dbReference type="Gene3D" id="3.80.10.10">
    <property type="entry name" value="Ribonuclease Inhibitor"/>
    <property type="match status" value="1"/>
</dbReference>
<dbReference type="RefSeq" id="WP_009533929.1">
    <property type="nucleotide sequence ID" value="NZ_KE148312.1"/>
</dbReference>
<comment type="caution">
    <text evidence="2">The sequence shown here is derived from an EMBL/GenBank/DDBJ whole genome shotgun (WGS) entry which is preliminary data.</text>
</comment>
<protein>
    <recommendedName>
        <fullName evidence="4">Leucine-rich repeat domain-containing protein</fullName>
    </recommendedName>
</protein>
<feature type="region of interest" description="Disordered" evidence="1">
    <location>
        <begin position="146"/>
        <end position="170"/>
    </location>
</feature>
<organism evidence="2 3">
    <name type="scientific">Oribacterium parvum ACB1</name>
    <dbReference type="NCBI Taxonomy" id="796943"/>
    <lineage>
        <taxon>Bacteria</taxon>
        <taxon>Bacillati</taxon>
        <taxon>Bacillota</taxon>
        <taxon>Clostridia</taxon>
        <taxon>Lachnospirales</taxon>
        <taxon>Lachnospiraceae</taxon>
        <taxon>Oribacterium</taxon>
    </lineage>
</organism>
<dbReference type="Pfam" id="PF13306">
    <property type="entry name" value="LRR_5"/>
    <property type="match status" value="1"/>
</dbReference>
<name>G9WK12_9FIRM</name>
<dbReference type="Proteomes" id="UP000018461">
    <property type="component" value="Unassembled WGS sequence"/>
</dbReference>
<dbReference type="InterPro" id="IPR026906">
    <property type="entry name" value="LRR_5"/>
</dbReference>
<dbReference type="EMBL" id="AFZC02000003">
    <property type="protein sequence ID" value="EHL14209.1"/>
    <property type="molecule type" value="Genomic_DNA"/>
</dbReference>
<evidence type="ECO:0000313" key="3">
    <source>
        <dbReference type="Proteomes" id="UP000018461"/>
    </source>
</evidence>
<evidence type="ECO:0008006" key="4">
    <source>
        <dbReference type="Google" id="ProtNLM"/>
    </source>
</evidence>
<evidence type="ECO:0000256" key="1">
    <source>
        <dbReference type="SAM" id="MobiDB-lite"/>
    </source>
</evidence>
<dbReference type="HOGENOM" id="CLU_064292_0_0_9"/>
<sequence>MFLFEEVERKGERGLVLTGYSGKTRYLSVPAYLENECGEKLPVLEIAAHAFDGREDLEKVELPKTIRALRAFSFFNCKALREFTLWDSVEDYYDGSLRQCLALSRITVYFEREENYQIVRDILGDSDRRLQFHLYLLDGSRNTNTDSVVTSSGTATSSREKADSYERNSSVRSSTKELSLLFPGYVDKVREDTMARQIHDTIDGCGYSYRQTVGRRRIDLRLYDKLFLRAIHDTKGAAVYIALGRLRYPAELLDKAREDYLAFLSEEDSFSLSFLISDEEWEWIEFYMNLQIFSEEAVKLALKLLAKYENVELAARFLDYQEKHFAKGKKKPLFDLDEL</sequence>
<evidence type="ECO:0000313" key="2">
    <source>
        <dbReference type="EMBL" id="EHL14209.1"/>
    </source>
</evidence>
<reference evidence="2" key="1">
    <citation type="submission" date="2011-08" db="EMBL/GenBank/DDBJ databases">
        <authorList>
            <consortium name="The Broad Institute Genome Sequencing Platform"/>
            <person name="Earl A."/>
            <person name="Ward D."/>
            <person name="Feldgarden M."/>
            <person name="Gevers D."/>
            <person name="Sizova M."/>
            <person name="Hazen A."/>
            <person name="Epstein S."/>
            <person name="Young S.K."/>
            <person name="Zeng Q."/>
            <person name="Gargeya S."/>
            <person name="Fitzgerald M."/>
            <person name="Haas B."/>
            <person name="Abouelleil A."/>
            <person name="Alvarado L."/>
            <person name="Arachchi H.M."/>
            <person name="Berlin A."/>
            <person name="Brown A."/>
            <person name="Chapman S.B."/>
            <person name="Chen Z."/>
            <person name="Dunbar C."/>
            <person name="Freedman E."/>
            <person name="Gearin G."/>
            <person name="Gellesch M."/>
            <person name="Goldberg J."/>
            <person name="Griggs A."/>
            <person name="Gujja S."/>
            <person name="Heiman D."/>
            <person name="Howarth C."/>
            <person name="Larson L."/>
            <person name="Lui A."/>
            <person name="MacDonald P.J.P."/>
            <person name="Montmayeur A."/>
            <person name="Murphy C."/>
            <person name="Neiman D."/>
            <person name="Pearson M."/>
            <person name="Priest M."/>
            <person name="Roberts A."/>
            <person name="Saif S."/>
            <person name="Shea T."/>
            <person name="Shenoy N."/>
            <person name="Sisk P."/>
            <person name="Stolte C."/>
            <person name="Sykes S."/>
            <person name="Wortman J."/>
            <person name="Nusbaum C."/>
            <person name="Birren B."/>
        </authorList>
    </citation>
    <scope>NUCLEOTIDE SEQUENCE</scope>
    <source>
        <strain evidence="2">ACB1</strain>
    </source>
</reference>
<feature type="compositionally biased region" description="Low complexity" evidence="1">
    <location>
        <begin position="146"/>
        <end position="157"/>
    </location>
</feature>
<keyword evidence="3" id="KW-1185">Reference proteome</keyword>
<reference evidence="2" key="2">
    <citation type="submission" date="2013-03" db="EMBL/GenBank/DDBJ databases">
        <title>The Genome Sequence of Oribacterium sp. ACB1.</title>
        <authorList>
            <consortium name="The Broad Institute Genomics Platform"/>
            <consortium name="The Broad Institute Genome Sequencing Center for Infectious Disease"/>
            <person name="Earl A."/>
            <person name="Ward D."/>
            <person name="Feldgarden M."/>
            <person name="Gevers D."/>
            <person name="Sizova M."/>
            <person name="Hazen A."/>
            <person name="Epstein S."/>
            <person name="Walker B."/>
            <person name="Young S."/>
            <person name="Zeng Q."/>
            <person name="Gargeya S."/>
            <person name="Fitzgerald M."/>
            <person name="Haas B."/>
            <person name="Abouelleil A."/>
            <person name="Allen A.W."/>
            <person name="Alvarado L."/>
            <person name="Arachchi H.M."/>
            <person name="Berlin A.M."/>
            <person name="Chapman S.B."/>
            <person name="Gainer-Dewar J."/>
            <person name="Goldberg J."/>
            <person name="Griggs A."/>
            <person name="Gujja S."/>
            <person name="Hansen M."/>
            <person name="Howarth C."/>
            <person name="Imamovic A."/>
            <person name="Ireland A."/>
            <person name="Larimer J."/>
            <person name="McCowan C."/>
            <person name="Murphy C."/>
            <person name="Pearson M."/>
            <person name="Poon T.W."/>
            <person name="Priest M."/>
            <person name="Roberts A."/>
            <person name="Saif S."/>
            <person name="Shea T."/>
            <person name="Sisk P."/>
            <person name="Sykes S."/>
            <person name="Wortman J."/>
            <person name="Nusbaum C."/>
            <person name="Birren B."/>
        </authorList>
    </citation>
    <scope>NUCLEOTIDE SEQUENCE [LARGE SCALE GENOMIC DNA]</scope>
    <source>
        <strain evidence="2">ACB1</strain>
    </source>
</reference>
<dbReference type="PATRIC" id="fig|796943.3.peg.59"/>
<gene>
    <name evidence="2" type="ORF">HMPREF9625_00052</name>
</gene>